<keyword evidence="2" id="KW-1185">Reference proteome</keyword>
<accession>A0A4U5M1I6</accession>
<name>A0A4U5M1I6_STECR</name>
<dbReference type="Proteomes" id="UP000298663">
    <property type="component" value="Unassembled WGS sequence"/>
</dbReference>
<protein>
    <recommendedName>
        <fullName evidence="3">C-type lectin domain-containing protein</fullName>
    </recommendedName>
</protein>
<reference evidence="1 2" key="1">
    <citation type="journal article" date="2015" name="Genome Biol.">
        <title>Comparative genomics of Steinernema reveals deeply conserved gene regulatory networks.</title>
        <authorList>
            <person name="Dillman A.R."/>
            <person name="Macchietto M."/>
            <person name="Porter C.F."/>
            <person name="Rogers A."/>
            <person name="Williams B."/>
            <person name="Antoshechkin I."/>
            <person name="Lee M.M."/>
            <person name="Goodwin Z."/>
            <person name="Lu X."/>
            <person name="Lewis E.E."/>
            <person name="Goodrich-Blair H."/>
            <person name="Stock S.P."/>
            <person name="Adams B.J."/>
            <person name="Sternberg P.W."/>
            <person name="Mortazavi A."/>
        </authorList>
    </citation>
    <scope>NUCLEOTIDE SEQUENCE [LARGE SCALE GENOMIC DNA]</scope>
    <source>
        <strain evidence="1 2">ALL</strain>
    </source>
</reference>
<dbReference type="EMBL" id="AZBU02000010">
    <property type="protein sequence ID" value="TKR62549.1"/>
    <property type="molecule type" value="Genomic_DNA"/>
</dbReference>
<reference evidence="1 2" key="2">
    <citation type="journal article" date="2019" name="G3 (Bethesda)">
        <title>Hybrid Assembly of the Genome of the Entomopathogenic Nematode Steinernema carpocapsae Identifies the X-Chromosome.</title>
        <authorList>
            <person name="Serra L."/>
            <person name="Macchietto M."/>
            <person name="Macias-Munoz A."/>
            <person name="McGill C.J."/>
            <person name="Rodriguez I.M."/>
            <person name="Rodriguez B."/>
            <person name="Murad R."/>
            <person name="Mortazavi A."/>
        </authorList>
    </citation>
    <scope>NUCLEOTIDE SEQUENCE [LARGE SCALE GENOMIC DNA]</scope>
    <source>
        <strain evidence="1 2">ALL</strain>
    </source>
</reference>
<evidence type="ECO:0000313" key="1">
    <source>
        <dbReference type="EMBL" id="TKR62549.1"/>
    </source>
</evidence>
<dbReference type="AlphaFoldDB" id="A0A4U5M1I6"/>
<evidence type="ECO:0000313" key="2">
    <source>
        <dbReference type="Proteomes" id="UP000298663"/>
    </source>
</evidence>
<evidence type="ECO:0008006" key="3">
    <source>
        <dbReference type="Google" id="ProtNLM"/>
    </source>
</evidence>
<proteinExistence type="predicted"/>
<gene>
    <name evidence="1" type="ORF">L596_026485</name>
</gene>
<organism evidence="1 2">
    <name type="scientific">Steinernema carpocapsae</name>
    <name type="common">Entomopathogenic nematode</name>
    <dbReference type="NCBI Taxonomy" id="34508"/>
    <lineage>
        <taxon>Eukaryota</taxon>
        <taxon>Metazoa</taxon>
        <taxon>Ecdysozoa</taxon>
        <taxon>Nematoda</taxon>
        <taxon>Chromadorea</taxon>
        <taxon>Rhabditida</taxon>
        <taxon>Tylenchina</taxon>
        <taxon>Panagrolaimomorpha</taxon>
        <taxon>Strongyloidoidea</taxon>
        <taxon>Steinernematidae</taxon>
        <taxon>Steinernema</taxon>
    </lineage>
</organism>
<comment type="caution">
    <text evidence="1">The sequence shown here is derived from an EMBL/GenBank/DDBJ whole genome shotgun (WGS) entry which is preliminary data.</text>
</comment>
<sequence length="207" mass="23404">MKSTTTSVKTVDPKKRICKDDEDIHRDKNKIPIVCCKRGTTGYSPDYNRCLKFVALTSTKAPATAQDLFDNCPSGFEVLKITNFDQNWIINNHFENTIAVKDKEQNRGFVIGLHVPLNQTLSIQNLQWADGSSLGSYRPFYYGEKFYNSAKDEKNAHFTASYVYPKKPGKMHNWIAVDFANNISPASGRNYFSWIACGHPATKPVNP</sequence>